<dbReference type="AlphaFoldDB" id="A0A928HHZ5"/>
<dbReference type="EMBL" id="SUVG01000001">
    <property type="protein sequence ID" value="MBE6420552.1"/>
    <property type="molecule type" value="Genomic_DNA"/>
</dbReference>
<feature type="transmembrane region" description="Helical" evidence="1">
    <location>
        <begin position="16"/>
        <end position="37"/>
    </location>
</feature>
<name>A0A928HHZ5_9BACT</name>
<keyword evidence="1" id="KW-0472">Membrane</keyword>
<proteinExistence type="predicted"/>
<accession>A0A928HHZ5</accession>
<dbReference type="Proteomes" id="UP000725649">
    <property type="component" value="Unassembled WGS sequence"/>
</dbReference>
<evidence type="ECO:0000313" key="2">
    <source>
        <dbReference type="EMBL" id="MBE6420552.1"/>
    </source>
</evidence>
<keyword evidence="1" id="KW-1133">Transmembrane helix</keyword>
<gene>
    <name evidence="2" type="ORF">E7027_00145</name>
</gene>
<evidence type="ECO:0000313" key="3">
    <source>
        <dbReference type="Proteomes" id="UP000725649"/>
    </source>
</evidence>
<organism evidence="2 3">
    <name type="scientific">Candidatus Avelusimicrobium gallicola</name>
    <dbReference type="NCBI Taxonomy" id="2562704"/>
    <lineage>
        <taxon>Bacteria</taxon>
        <taxon>Pseudomonadati</taxon>
        <taxon>Elusimicrobiota</taxon>
        <taxon>Elusimicrobia</taxon>
        <taxon>Elusimicrobiales</taxon>
        <taxon>Elusimicrobiaceae</taxon>
        <taxon>Candidatus Avelusimicrobium</taxon>
    </lineage>
</organism>
<sequence length="88" mass="10391">MQIGNLIIYPWNRRNAIPRIIAIGLFLAWVAWGITIFHEGEVINQRLQAVQQEQMQKEERARRQAAYQYAQEQAKQQHRTQNAVDAFQ</sequence>
<comment type="caution">
    <text evidence="2">The sequence shown here is derived from an EMBL/GenBank/DDBJ whole genome shotgun (WGS) entry which is preliminary data.</text>
</comment>
<protein>
    <submittedName>
        <fullName evidence="2">Uncharacterized protein</fullName>
    </submittedName>
</protein>
<keyword evidence="1" id="KW-0812">Transmembrane</keyword>
<reference evidence="2" key="1">
    <citation type="submission" date="2019-04" db="EMBL/GenBank/DDBJ databases">
        <title>Evolution of Biomass-Degrading Anaerobic Consortia Revealed by Metagenomics.</title>
        <authorList>
            <person name="Peng X."/>
        </authorList>
    </citation>
    <scope>NUCLEOTIDE SEQUENCE</scope>
    <source>
        <strain evidence="2">SIG66</strain>
    </source>
</reference>
<evidence type="ECO:0000256" key="1">
    <source>
        <dbReference type="SAM" id="Phobius"/>
    </source>
</evidence>